<reference evidence="2 3" key="1">
    <citation type="submission" date="2024-07" db="EMBL/GenBank/DDBJ databases">
        <title>Section-level genome sequencing and comparative genomics of Aspergillus sections Usti and Cavernicolus.</title>
        <authorList>
            <consortium name="Lawrence Berkeley National Laboratory"/>
            <person name="Nybo J.L."/>
            <person name="Vesth T.C."/>
            <person name="Theobald S."/>
            <person name="Frisvad J.C."/>
            <person name="Larsen T.O."/>
            <person name="Kjaerboelling I."/>
            <person name="Rothschild-Mancinelli K."/>
            <person name="Lyhne E.K."/>
            <person name="Kogle M.E."/>
            <person name="Barry K."/>
            <person name="Clum A."/>
            <person name="Na H."/>
            <person name="Ledsgaard L."/>
            <person name="Lin J."/>
            <person name="Lipzen A."/>
            <person name="Kuo A."/>
            <person name="Riley R."/>
            <person name="Mondo S."/>
            <person name="Labutti K."/>
            <person name="Haridas S."/>
            <person name="Pangalinan J."/>
            <person name="Salamov A.A."/>
            <person name="Simmons B.A."/>
            <person name="Magnuson J.K."/>
            <person name="Chen J."/>
            <person name="Drula E."/>
            <person name="Henrissat B."/>
            <person name="Wiebenga A."/>
            <person name="Lubbers R.J."/>
            <person name="Gomes A.C."/>
            <person name="Makela M.R."/>
            <person name="Stajich J."/>
            <person name="Grigoriev I.V."/>
            <person name="Mortensen U.H."/>
            <person name="De Vries R.P."/>
            <person name="Baker S.E."/>
            <person name="Andersen M.R."/>
        </authorList>
    </citation>
    <scope>NUCLEOTIDE SEQUENCE [LARGE SCALE GENOMIC DNA]</scope>
    <source>
        <strain evidence="2 3">CBS 588.65</strain>
    </source>
</reference>
<dbReference type="EMBL" id="JBFXLT010000083">
    <property type="protein sequence ID" value="KAL2809724.1"/>
    <property type="molecule type" value="Genomic_DNA"/>
</dbReference>
<dbReference type="Proteomes" id="UP001610334">
    <property type="component" value="Unassembled WGS sequence"/>
</dbReference>
<feature type="region of interest" description="Disordered" evidence="1">
    <location>
        <begin position="1"/>
        <end position="33"/>
    </location>
</feature>
<evidence type="ECO:0000313" key="3">
    <source>
        <dbReference type="Proteomes" id="UP001610334"/>
    </source>
</evidence>
<evidence type="ECO:0000313" key="2">
    <source>
        <dbReference type="EMBL" id="KAL2809724.1"/>
    </source>
</evidence>
<feature type="compositionally biased region" description="Basic and acidic residues" evidence="1">
    <location>
        <begin position="1"/>
        <end position="11"/>
    </location>
</feature>
<organism evidence="2 3">
    <name type="scientific">Aspergillus granulosus</name>
    <dbReference type="NCBI Taxonomy" id="176169"/>
    <lineage>
        <taxon>Eukaryota</taxon>
        <taxon>Fungi</taxon>
        <taxon>Dikarya</taxon>
        <taxon>Ascomycota</taxon>
        <taxon>Pezizomycotina</taxon>
        <taxon>Eurotiomycetes</taxon>
        <taxon>Eurotiomycetidae</taxon>
        <taxon>Eurotiales</taxon>
        <taxon>Aspergillaceae</taxon>
        <taxon>Aspergillus</taxon>
        <taxon>Aspergillus subgen. Nidulantes</taxon>
    </lineage>
</organism>
<protein>
    <submittedName>
        <fullName evidence="2">Uncharacterized protein</fullName>
    </submittedName>
</protein>
<feature type="region of interest" description="Disordered" evidence="1">
    <location>
        <begin position="90"/>
        <end position="110"/>
    </location>
</feature>
<proteinExistence type="predicted"/>
<gene>
    <name evidence="2" type="ORF">BJX63DRAFT_344217</name>
</gene>
<accession>A0ABR4H2P4</accession>
<name>A0ABR4H2P4_9EURO</name>
<comment type="caution">
    <text evidence="2">The sequence shown here is derived from an EMBL/GenBank/DDBJ whole genome shotgun (WGS) entry which is preliminary data.</text>
</comment>
<sequence length="313" mass="35718">MPPRTSDRPAMSDDPPTPQSPNTPTTSRDPSKRTFAENIALLESMLNDPNRPREHIPRPKHLNPNMARYAAEAEAIIAKMRAQKRIRPKPADISLNPPSSCTKDANDAKDNDPRTRYLCLPYTPLRQGHFRASFICTHPLCNSLIGNITWGLFIYDASWGIYDPRRRPPFFNQLSSEDMEALPAHKRLVKEVVMAEEDEGGYVGAILEKLGLDVAEEGDADAGVKGKGKAKAQEKKASEVDWTVKSPEEIAFAQYRVDYHAWLHYLLETTAVQWWELGDYMDTQRWKWCLERGRGQNWGDLRGRYVWERRGGI</sequence>
<keyword evidence="3" id="KW-1185">Reference proteome</keyword>
<evidence type="ECO:0000256" key="1">
    <source>
        <dbReference type="SAM" id="MobiDB-lite"/>
    </source>
</evidence>